<organism evidence="9 10">
    <name type="scientific">Centaurea solstitialis</name>
    <name type="common">yellow star-thistle</name>
    <dbReference type="NCBI Taxonomy" id="347529"/>
    <lineage>
        <taxon>Eukaryota</taxon>
        <taxon>Viridiplantae</taxon>
        <taxon>Streptophyta</taxon>
        <taxon>Embryophyta</taxon>
        <taxon>Tracheophyta</taxon>
        <taxon>Spermatophyta</taxon>
        <taxon>Magnoliopsida</taxon>
        <taxon>eudicotyledons</taxon>
        <taxon>Gunneridae</taxon>
        <taxon>Pentapetalae</taxon>
        <taxon>asterids</taxon>
        <taxon>campanulids</taxon>
        <taxon>Asterales</taxon>
        <taxon>Asteraceae</taxon>
        <taxon>Carduoideae</taxon>
        <taxon>Cardueae</taxon>
        <taxon>Centaureinae</taxon>
        <taxon>Centaurea</taxon>
    </lineage>
</organism>
<evidence type="ECO:0000256" key="1">
    <source>
        <dbReference type="ARBA" id="ARBA00022679"/>
    </source>
</evidence>
<keyword evidence="1" id="KW-0808">Transferase</keyword>
<evidence type="ECO:0000256" key="5">
    <source>
        <dbReference type="ARBA" id="ARBA00022801"/>
    </source>
</evidence>
<dbReference type="GO" id="GO:0004519">
    <property type="term" value="F:endonuclease activity"/>
    <property type="evidence" value="ECO:0007669"/>
    <property type="project" value="UniProtKB-KW"/>
</dbReference>
<evidence type="ECO:0000256" key="4">
    <source>
        <dbReference type="ARBA" id="ARBA00022759"/>
    </source>
</evidence>
<evidence type="ECO:0000256" key="6">
    <source>
        <dbReference type="ARBA" id="ARBA00022918"/>
    </source>
</evidence>
<dbReference type="Pfam" id="PF17921">
    <property type="entry name" value="Integrase_H2C2"/>
    <property type="match status" value="2"/>
</dbReference>
<evidence type="ECO:0000313" key="10">
    <source>
        <dbReference type="Proteomes" id="UP001172457"/>
    </source>
</evidence>
<comment type="caution">
    <text evidence="9">The sequence shown here is derived from an EMBL/GenBank/DDBJ whole genome shotgun (WGS) entry which is preliminary data.</text>
</comment>
<dbReference type="GO" id="GO:0003964">
    <property type="term" value="F:RNA-directed DNA polymerase activity"/>
    <property type="evidence" value="ECO:0007669"/>
    <property type="project" value="UniProtKB-KW"/>
</dbReference>
<keyword evidence="5" id="KW-0378">Hydrolase</keyword>
<feature type="domain" description="Integrase catalytic" evidence="8">
    <location>
        <begin position="275"/>
        <end position="376"/>
    </location>
</feature>
<dbReference type="InterPro" id="IPR041588">
    <property type="entry name" value="Integrase_H2C2"/>
</dbReference>
<dbReference type="InterPro" id="IPR056924">
    <property type="entry name" value="SH3_Tf2-1"/>
</dbReference>
<dbReference type="Gene3D" id="3.30.420.10">
    <property type="entry name" value="Ribonuclease H-like superfamily/Ribonuclease H"/>
    <property type="match status" value="1"/>
</dbReference>
<keyword evidence="10" id="KW-1185">Reference proteome</keyword>
<dbReference type="GO" id="GO:0015074">
    <property type="term" value="P:DNA integration"/>
    <property type="evidence" value="ECO:0007669"/>
    <property type="project" value="InterPro"/>
</dbReference>
<keyword evidence="6" id="KW-0695">RNA-directed DNA polymerase</keyword>
<dbReference type="PANTHER" id="PTHR34072">
    <property type="entry name" value="ENZYMATIC POLYPROTEIN-RELATED"/>
    <property type="match status" value="1"/>
</dbReference>
<dbReference type="Pfam" id="PF17917">
    <property type="entry name" value="RT_RNaseH"/>
    <property type="match status" value="1"/>
</dbReference>
<reference evidence="9" key="1">
    <citation type="submission" date="2023-03" db="EMBL/GenBank/DDBJ databases">
        <title>Chromosome-scale reference genome and RAD-based genetic map of yellow starthistle (Centaurea solstitialis) reveal putative structural variation and QTLs associated with invader traits.</title>
        <authorList>
            <person name="Reatini B."/>
            <person name="Cang F.A."/>
            <person name="Jiang Q."/>
            <person name="Mckibben M.T.W."/>
            <person name="Barker M.S."/>
            <person name="Rieseberg L.H."/>
            <person name="Dlugosch K.M."/>
        </authorList>
    </citation>
    <scope>NUCLEOTIDE SEQUENCE</scope>
    <source>
        <strain evidence="9">CAN-66</strain>
        <tissue evidence="9">Leaf</tissue>
    </source>
</reference>
<dbReference type="InterPro" id="IPR001584">
    <property type="entry name" value="Integrase_cat-core"/>
</dbReference>
<keyword evidence="3" id="KW-0540">Nuclease</keyword>
<dbReference type="AlphaFoldDB" id="A0AA38WD19"/>
<dbReference type="InterPro" id="IPR043502">
    <property type="entry name" value="DNA/RNA_pol_sf"/>
</dbReference>
<dbReference type="Proteomes" id="UP001172457">
    <property type="component" value="Chromosome 3"/>
</dbReference>
<name>A0AA38WD19_9ASTR</name>
<dbReference type="Gene3D" id="1.10.340.70">
    <property type="match status" value="2"/>
</dbReference>
<dbReference type="FunFam" id="3.10.20.370:FF:000001">
    <property type="entry name" value="Retrovirus-related Pol polyprotein from transposon 17.6-like protein"/>
    <property type="match status" value="1"/>
</dbReference>
<dbReference type="GO" id="GO:0003676">
    <property type="term" value="F:nucleic acid binding"/>
    <property type="evidence" value="ECO:0007669"/>
    <property type="project" value="InterPro"/>
</dbReference>
<dbReference type="SUPFAM" id="SSF53098">
    <property type="entry name" value="Ribonuclease H-like"/>
    <property type="match status" value="1"/>
</dbReference>
<dbReference type="EMBL" id="JARYMX010000003">
    <property type="protein sequence ID" value="KAJ9556067.1"/>
    <property type="molecule type" value="Genomic_DNA"/>
</dbReference>
<dbReference type="SUPFAM" id="SSF56672">
    <property type="entry name" value="DNA/RNA polymerases"/>
    <property type="match status" value="1"/>
</dbReference>
<keyword evidence="2" id="KW-0548">Nucleotidyltransferase</keyword>
<dbReference type="Gene3D" id="3.10.20.370">
    <property type="match status" value="1"/>
</dbReference>
<evidence type="ECO:0000256" key="2">
    <source>
        <dbReference type="ARBA" id="ARBA00022695"/>
    </source>
</evidence>
<dbReference type="PANTHER" id="PTHR34072:SF52">
    <property type="entry name" value="RIBONUCLEASE H"/>
    <property type="match status" value="1"/>
</dbReference>
<accession>A0AA38WD19</accession>
<dbReference type="Pfam" id="PF24626">
    <property type="entry name" value="SH3_Tf2-1"/>
    <property type="match status" value="1"/>
</dbReference>
<evidence type="ECO:0000313" key="9">
    <source>
        <dbReference type="EMBL" id="KAJ9556067.1"/>
    </source>
</evidence>
<keyword evidence="4" id="KW-0255">Endonuclease</keyword>
<evidence type="ECO:0000256" key="7">
    <source>
        <dbReference type="SAM" id="MobiDB-lite"/>
    </source>
</evidence>
<dbReference type="InterPro" id="IPR012337">
    <property type="entry name" value="RNaseH-like_sf"/>
</dbReference>
<dbReference type="PROSITE" id="PS50994">
    <property type="entry name" value="INTEGRASE"/>
    <property type="match status" value="1"/>
</dbReference>
<evidence type="ECO:0000256" key="3">
    <source>
        <dbReference type="ARBA" id="ARBA00022722"/>
    </source>
</evidence>
<dbReference type="CDD" id="cd09274">
    <property type="entry name" value="RNase_HI_RT_Ty3"/>
    <property type="match status" value="1"/>
</dbReference>
<dbReference type="InterPro" id="IPR036397">
    <property type="entry name" value="RNaseH_sf"/>
</dbReference>
<dbReference type="GO" id="GO:0016787">
    <property type="term" value="F:hydrolase activity"/>
    <property type="evidence" value="ECO:0007669"/>
    <property type="project" value="UniProtKB-KW"/>
</dbReference>
<protein>
    <recommendedName>
        <fullName evidence="8">Integrase catalytic domain-containing protein</fullName>
    </recommendedName>
</protein>
<evidence type="ECO:0000259" key="8">
    <source>
        <dbReference type="PROSITE" id="PS50994"/>
    </source>
</evidence>
<sequence>MTVYCDASYHGLGCVLMQRGKVIAYASRQLKAHEANYPTHDLELAAVVFALKLWRHYLYGRNLNMRQRRWLEVIKDYDCEILYHPGKANVVADALSRKGRSLLLRVPCMRMTVSASLIELIRQSQEEAVKLENQRKERIKGQVDQLVANSRGLLTRYGRVWVPVSCEARQTLLDGAHKSKFSIHPGATKMYRDLRTGYWWPGRAQEATRETPTFGDTRVEVGARDHGFCYRITDDSPEARCHLGGGRLFDEEFPLHCDQRGFLFGSIGGYLCSRDCGEARGASDGDFRSGCPFYIRFWNRFHEELGTTLQFSTAFHPQTDGQSERTIRTLEDMLRACVLEFGGSWDSHLPLVEFSYNNSFHASIGMPPYEMLYGRRCRTPVCWGEVGQRELGSTEIVQRTVESVQLIRDRLRTAQSRQKSYADKRQSDLEFRGGDRVLLKVSPWKRVIRFRKRGKLGPRFIGPFEIIARVGKVAYQLELPPELSQIHNTFHVSQLRNLGEKDQDFEEQGSGNCEGPMGASKRLGMDLGTGGRDEKELPRIVPQLDDFGDEILTFPEKRRDRDSESLEKLEAIENVIECLEMIVYTYLLKEWLSFWVRVKTHEFGIENSWRKGNLPPFAAGKNSSPAGELGRKALPERERKGFEAPGSACSEFDLEIVDRKGINNQVADHLSRIEKQDNREPSTDICETFPDEKIFVIKQLSVPWFADIVNYLAYQMIRRCVPKEETIQIIHHCHSGPCGGHFSGSRTAAKNLQSGFFWPTLHQDSYNFAKRCNECQRNVGKKRFLQICELEELRNNSYENAKLYKEKTKKWHDKRIISKEFTEGQLLLLFNSRLKLFPGKLNSRWTGPFTIAKVHLYGAIELVDPERGATFKVNRQRVKHFYAPSELAEAGHAINALRDFVGGAGIRMQEEQESPSFQTINSISSISLAALFAEQRSAAGDCKPPAILVLPTAASKTLYYPLPSSDT</sequence>
<gene>
    <name evidence="9" type="ORF">OSB04_010681</name>
</gene>
<dbReference type="InterPro" id="IPR041373">
    <property type="entry name" value="RT_RNaseH"/>
</dbReference>
<feature type="region of interest" description="Disordered" evidence="7">
    <location>
        <begin position="503"/>
        <end position="534"/>
    </location>
</feature>
<proteinExistence type="predicted"/>